<evidence type="ECO:0000313" key="1">
    <source>
        <dbReference type="EMBL" id="QCB64561.1"/>
    </source>
</evidence>
<reference evidence="1 2" key="1">
    <citation type="submission" date="2007-06" db="EMBL/GenBank/DDBJ databases">
        <authorList>
            <person name="Dodson R.J."/>
            <person name="Harkins D."/>
            <person name="Paulsen I.T."/>
        </authorList>
    </citation>
    <scope>NUCLEOTIDE SEQUENCE [LARGE SCALE GENOMIC DNA]</scope>
    <source>
        <strain evidence="1 2">PA7</strain>
    </source>
</reference>
<accession>A0A4D6FV11</accession>
<dbReference type="KEGG" id="pap:PSPA7_6387"/>
<proteinExistence type="predicted"/>
<sequence length="162" mass="17751">MNYNNRNNQIQAMIAETQFDAYVLGYIAKARTNSAPDESLRIEAEGSAMLAGLISDSCRKRRTPTPPFPYLLLQIAHEALDRTKSNLAKARDTSRADSSCLEILNQAVWDTAVAMDNISEFVEPDQGSVSLIKKLVEFAQKSGTKEGQALALQALAVLGVNY</sequence>
<dbReference type="RefSeq" id="WP_041025275.1">
    <property type="nucleotide sequence ID" value="NC_009656.1"/>
</dbReference>
<protein>
    <submittedName>
        <fullName evidence="1">Uncharacterized protein</fullName>
    </submittedName>
</protein>
<dbReference type="EMBL" id="CP000744">
    <property type="protein sequence ID" value="QCB64561.1"/>
    <property type="molecule type" value="Genomic_DNA"/>
</dbReference>
<dbReference type="Proteomes" id="UP000001582">
    <property type="component" value="Chromosome"/>
</dbReference>
<reference evidence="1 2" key="2">
    <citation type="journal article" date="2010" name="PLoS ONE">
        <title>Complete genome sequence of the multiresistant taxonomic outlier Pseudomonas aeruginosa PA7.</title>
        <authorList>
            <person name="Roy P.H."/>
            <person name="Tetu S.G."/>
            <person name="Larouche A."/>
            <person name="Elbourne L."/>
            <person name="Tremblay S."/>
            <person name="Ren Q."/>
            <person name="Dodson R."/>
            <person name="Harkins D."/>
            <person name="Shay R."/>
            <person name="Watkins K."/>
            <person name="Mahamoud Y."/>
            <person name="Paulsen I.T."/>
        </authorList>
    </citation>
    <scope>NUCLEOTIDE SEQUENCE [LARGE SCALE GENOMIC DNA]</scope>
    <source>
        <strain evidence="1 2">PA7</strain>
    </source>
</reference>
<organism evidence="1 2">
    <name type="scientific">Pseudomonas paraeruginosa (strain DSM 24068 / PA7)</name>
    <name type="common">Pseudomonas aeruginosa (strain PA7)</name>
    <dbReference type="NCBI Taxonomy" id="381754"/>
    <lineage>
        <taxon>Bacteria</taxon>
        <taxon>Pseudomonadati</taxon>
        <taxon>Pseudomonadota</taxon>
        <taxon>Gammaproteobacteria</taxon>
        <taxon>Pseudomonadales</taxon>
        <taxon>Pseudomonadaceae</taxon>
        <taxon>Pseudomonas</taxon>
        <taxon>Pseudomonas paraeruginosa</taxon>
    </lineage>
</organism>
<gene>
    <name evidence="1" type="ordered locus">PSPA7_6387</name>
</gene>
<evidence type="ECO:0000313" key="2">
    <source>
        <dbReference type="Proteomes" id="UP000001582"/>
    </source>
</evidence>
<dbReference type="AlphaFoldDB" id="A0A4D6FV11"/>
<name>A0A4D6FV11_PSEP7</name>